<dbReference type="PANTHER" id="PTHR24201:SF16">
    <property type="entry name" value="ANKYRIN-1-LIKE-RELATED"/>
    <property type="match status" value="1"/>
</dbReference>
<evidence type="ECO:0000313" key="5">
    <source>
        <dbReference type="EMBL" id="KAJ8319514.1"/>
    </source>
</evidence>
<dbReference type="PROSITE" id="PS50088">
    <property type="entry name" value="ANK_REPEAT"/>
    <property type="match status" value="1"/>
</dbReference>
<keyword evidence="2 3" id="KW-0040">ANK repeat</keyword>
<proteinExistence type="predicted"/>
<protein>
    <submittedName>
        <fullName evidence="5">Uncharacterized protein</fullName>
    </submittedName>
</protein>
<reference evidence="5 6" key="1">
    <citation type="submission" date="2022-12" db="EMBL/GenBank/DDBJ databases">
        <title>Chromosome-level genome of Tegillarca granosa.</title>
        <authorList>
            <person name="Kim J."/>
        </authorList>
    </citation>
    <scope>NUCLEOTIDE SEQUENCE [LARGE SCALE GENOMIC DNA]</scope>
    <source>
        <strain evidence="5">Teg-2019</strain>
        <tissue evidence="5">Adductor muscle</tissue>
    </source>
</reference>
<dbReference type="Pfam" id="PF12796">
    <property type="entry name" value="Ank_2"/>
    <property type="match status" value="1"/>
</dbReference>
<evidence type="ECO:0000256" key="3">
    <source>
        <dbReference type="PROSITE-ProRule" id="PRU00023"/>
    </source>
</evidence>
<dbReference type="Gene3D" id="1.25.40.20">
    <property type="entry name" value="Ankyrin repeat-containing domain"/>
    <property type="match status" value="1"/>
</dbReference>
<evidence type="ECO:0000313" key="6">
    <source>
        <dbReference type="Proteomes" id="UP001217089"/>
    </source>
</evidence>
<dbReference type="Proteomes" id="UP001217089">
    <property type="component" value="Unassembled WGS sequence"/>
</dbReference>
<dbReference type="InterPro" id="IPR036770">
    <property type="entry name" value="Ankyrin_rpt-contain_sf"/>
</dbReference>
<keyword evidence="6" id="KW-1185">Reference proteome</keyword>
<dbReference type="InterPro" id="IPR050776">
    <property type="entry name" value="Ank_Repeat/CDKN_Inhibitor"/>
</dbReference>
<accession>A0ABQ9FQD6</accession>
<evidence type="ECO:0000256" key="1">
    <source>
        <dbReference type="ARBA" id="ARBA00022737"/>
    </source>
</evidence>
<sequence length="387" mass="43884">MVFREGTVVQIRHVMNEMERSLNLDGLEKSVARTPKPTSKNSTPSRTPSVQERKEEQFFLPENGSRSCMGNHLFKSVFKCRFKKVKLLLDKGFNVNTKNDYGYNVLVAALHIESEIHRGKMFKFLLDRQADPLGKDPKYERTVLSWACLLGRLNEVVMIFQRFKGEFDLVDKDKDGMTALHHATQGGHLEVVRAVVQEMRRFRLSVDIPDKLGLSPYLHARRLGFTEIAEVLREEAQRVHFGNVPGPRSASEPSYSDSGLYPYQKTKSQLIPNSTLSLLDMTSKGRTVQNFKQSELDTSKVYQNHKHTHGSMNISSMMTALAEQQSGSFRPTARVKTPEPEIVTTQKKRSTLAILFGKERKKKPSRCNKRGSARNSASGSKGILKKK</sequence>
<comment type="caution">
    <text evidence="5">The sequence shown here is derived from an EMBL/GenBank/DDBJ whole genome shotgun (WGS) entry which is preliminary data.</text>
</comment>
<dbReference type="SMART" id="SM00248">
    <property type="entry name" value="ANK"/>
    <property type="match status" value="2"/>
</dbReference>
<dbReference type="PANTHER" id="PTHR24201">
    <property type="entry name" value="ANK_REP_REGION DOMAIN-CONTAINING PROTEIN"/>
    <property type="match status" value="1"/>
</dbReference>
<evidence type="ECO:0000256" key="4">
    <source>
        <dbReference type="SAM" id="MobiDB-lite"/>
    </source>
</evidence>
<name>A0ABQ9FQD6_TEGGR</name>
<feature type="compositionally biased region" description="Polar residues" evidence="4">
    <location>
        <begin position="36"/>
        <end position="50"/>
    </location>
</feature>
<organism evidence="5 6">
    <name type="scientific">Tegillarca granosa</name>
    <name type="common">Malaysian cockle</name>
    <name type="synonym">Anadara granosa</name>
    <dbReference type="NCBI Taxonomy" id="220873"/>
    <lineage>
        <taxon>Eukaryota</taxon>
        <taxon>Metazoa</taxon>
        <taxon>Spiralia</taxon>
        <taxon>Lophotrochozoa</taxon>
        <taxon>Mollusca</taxon>
        <taxon>Bivalvia</taxon>
        <taxon>Autobranchia</taxon>
        <taxon>Pteriomorphia</taxon>
        <taxon>Arcoida</taxon>
        <taxon>Arcoidea</taxon>
        <taxon>Arcidae</taxon>
        <taxon>Tegillarca</taxon>
    </lineage>
</organism>
<feature type="compositionally biased region" description="Basic residues" evidence="4">
    <location>
        <begin position="359"/>
        <end position="372"/>
    </location>
</feature>
<gene>
    <name evidence="5" type="ORF">KUTeg_004605</name>
</gene>
<feature type="repeat" description="ANK" evidence="3">
    <location>
        <begin position="175"/>
        <end position="197"/>
    </location>
</feature>
<dbReference type="SUPFAM" id="SSF48403">
    <property type="entry name" value="Ankyrin repeat"/>
    <property type="match status" value="1"/>
</dbReference>
<dbReference type="EMBL" id="JARBDR010000214">
    <property type="protein sequence ID" value="KAJ8319514.1"/>
    <property type="molecule type" value="Genomic_DNA"/>
</dbReference>
<feature type="region of interest" description="Disordered" evidence="4">
    <location>
        <begin position="25"/>
        <end position="54"/>
    </location>
</feature>
<keyword evidence="1" id="KW-0677">Repeat</keyword>
<dbReference type="InterPro" id="IPR002110">
    <property type="entry name" value="Ankyrin_rpt"/>
</dbReference>
<dbReference type="PROSITE" id="PS50297">
    <property type="entry name" value="ANK_REP_REGION"/>
    <property type="match status" value="1"/>
</dbReference>
<evidence type="ECO:0000256" key="2">
    <source>
        <dbReference type="ARBA" id="ARBA00023043"/>
    </source>
</evidence>
<feature type="region of interest" description="Disordered" evidence="4">
    <location>
        <begin position="356"/>
        <end position="387"/>
    </location>
</feature>